<name>A0A0F9M4S7_9ZZZZ</name>
<accession>A0A0F9M4S7</accession>
<protein>
    <submittedName>
        <fullName evidence="1">Uncharacterized protein</fullName>
    </submittedName>
</protein>
<sequence>MPYGDIKTLFVMTTGRSDLVATGNLWKLAYFINAGQRWLDRKAIKRDQLQRYMRDVAAGQKLVELSDVRLIKTVFIVDGQGDESELERFDPLDFKMKYANIDDEDTGTPIDFCINISRDQGLVIGVAVTESVNVGDFATDTKWTKGTGWAIAAGVAVKTGTNWSELSQVTGDQNEAILDGSPYRVQYTVTGLTDGDFIRVRLGETYGQRRETNGTFIEDIVARGTTPSIVFDGAADGFAVTLDNVSVKKSTYANAGRTVAEGGYQSWPAHMLRRHFDSIALGPVPDSTYTLEVIGRFYEPRVIGDWDSTYWTEEEPNLLVWAAAYIMEITYRNSEGADDWEAKIDKFLGDIERDKVAEEVVGINKMKG</sequence>
<dbReference type="AlphaFoldDB" id="A0A0F9M4S7"/>
<evidence type="ECO:0000313" key="1">
    <source>
        <dbReference type="EMBL" id="KKM64227.1"/>
    </source>
</evidence>
<comment type="caution">
    <text evidence="1">The sequence shown here is derived from an EMBL/GenBank/DDBJ whole genome shotgun (WGS) entry which is preliminary data.</text>
</comment>
<gene>
    <name evidence="1" type="ORF">LCGC14_1503490</name>
</gene>
<organism evidence="1">
    <name type="scientific">marine sediment metagenome</name>
    <dbReference type="NCBI Taxonomy" id="412755"/>
    <lineage>
        <taxon>unclassified sequences</taxon>
        <taxon>metagenomes</taxon>
        <taxon>ecological metagenomes</taxon>
    </lineage>
</organism>
<reference evidence="1" key="1">
    <citation type="journal article" date="2015" name="Nature">
        <title>Complex archaea that bridge the gap between prokaryotes and eukaryotes.</title>
        <authorList>
            <person name="Spang A."/>
            <person name="Saw J.H."/>
            <person name="Jorgensen S.L."/>
            <person name="Zaremba-Niedzwiedzka K."/>
            <person name="Martijn J."/>
            <person name="Lind A.E."/>
            <person name="van Eijk R."/>
            <person name="Schleper C."/>
            <person name="Guy L."/>
            <person name="Ettema T.J."/>
        </authorList>
    </citation>
    <scope>NUCLEOTIDE SEQUENCE</scope>
</reference>
<proteinExistence type="predicted"/>
<dbReference type="EMBL" id="LAZR01010943">
    <property type="protein sequence ID" value="KKM64227.1"/>
    <property type="molecule type" value="Genomic_DNA"/>
</dbReference>